<comment type="subcellular location">
    <subcellularLocation>
        <location evidence="1">Cell membrane</location>
        <topology evidence="1">Multi-pass membrane protein</topology>
    </subcellularLocation>
</comment>
<sequence length="150" mass="15880">MKATASTQPLINSGGQSMSGVTQFAPLIGRILVAAIFLWSGIGKIGGFAGTLGYMQSKGVPMAEIALVVTILVEIGAALMLIVGWKARLGAAALLIWMIPVTLVFHAFWAVPPDQVQMQTIQFFKNLGLMGAMLLIVGFGSGPYSLDTRR</sequence>
<feature type="transmembrane region" description="Helical" evidence="7">
    <location>
        <begin position="65"/>
        <end position="85"/>
    </location>
</feature>
<evidence type="ECO:0000256" key="5">
    <source>
        <dbReference type="ARBA" id="ARBA00022989"/>
    </source>
</evidence>
<keyword evidence="5 7" id="KW-1133">Transmembrane helix</keyword>
<evidence type="ECO:0000256" key="6">
    <source>
        <dbReference type="ARBA" id="ARBA00023136"/>
    </source>
</evidence>
<keyword evidence="6 7" id="KW-0472">Membrane</keyword>
<keyword evidence="3" id="KW-1003">Cell membrane</keyword>
<dbReference type="KEGG" id="sva:SVA_1411"/>
<evidence type="ECO:0000256" key="4">
    <source>
        <dbReference type="ARBA" id="ARBA00022692"/>
    </source>
</evidence>
<dbReference type="EMBL" id="AP014936">
    <property type="protein sequence ID" value="BAU47976.1"/>
    <property type="molecule type" value="Genomic_DNA"/>
</dbReference>
<feature type="transmembrane region" description="Helical" evidence="7">
    <location>
        <begin position="123"/>
        <end position="144"/>
    </location>
</feature>
<evidence type="ECO:0000313" key="9">
    <source>
        <dbReference type="Proteomes" id="UP000218899"/>
    </source>
</evidence>
<name>A0A1B4V340_9GAMM</name>
<protein>
    <submittedName>
        <fullName evidence="8">DoxX family protein</fullName>
    </submittedName>
</protein>
<accession>A0A1B4V340</accession>
<evidence type="ECO:0000313" key="8">
    <source>
        <dbReference type="EMBL" id="BAU47976.1"/>
    </source>
</evidence>
<evidence type="ECO:0000256" key="7">
    <source>
        <dbReference type="SAM" id="Phobius"/>
    </source>
</evidence>
<dbReference type="PANTHER" id="PTHR33452">
    <property type="entry name" value="OXIDOREDUCTASE CATD-RELATED"/>
    <property type="match status" value="1"/>
</dbReference>
<evidence type="ECO:0000256" key="3">
    <source>
        <dbReference type="ARBA" id="ARBA00022475"/>
    </source>
</evidence>
<keyword evidence="9" id="KW-1185">Reference proteome</keyword>
<evidence type="ECO:0000256" key="2">
    <source>
        <dbReference type="ARBA" id="ARBA00006679"/>
    </source>
</evidence>
<dbReference type="InterPro" id="IPR051907">
    <property type="entry name" value="DoxX-like_oxidoreductase"/>
</dbReference>
<dbReference type="AlphaFoldDB" id="A0A1B4V340"/>
<dbReference type="Proteomes" id="UP000218899">
    <property type="component" value="Chromosome"/>
</dbReference>
<feature type="transmembrane region" description="Helical" evidence="7">
    <location>
        <begin position="27"/>
        <end position="53"/>
    </location>
</feature>
<dbReference type="GO" id="GO:0005886">
    <property type="term" value="C:plasma membrane"/>
    <property type="evidence" value="ECO:0007669"/>
    <property type="project" value="UniProtKB-SubCell"/>
</dbReference>
<evidence type="ECO:0000256" key="1">
    <source>
        <dbReference type="ARBA" id="ARBA00004651"/>
    </source>
</evidence>
<dbReference type="Pfam" id="PF07681">
    <property type="entry name" value="DoxX"/>
    <property type="match status" value="1"/>
</dbReference>
<proteinExistence type="inferred from homology"/>
<gene>
    <name evidence="8" type="ORF">SVA_1411</name>
</gene>
<keyword evidence="4 7" id="KW-0812">Transmembrane</keyword>
<feature type="transmembrane region" description="Helical" evidence="7">
    <location>
        <begin position="91"/>
        <end position="111"/>
    </location>
</feature>
<dbReference type="PANTHER" id="PTHR33452:SF1">
    <property type="entry name" value="INNER MEMBRANE PROTEIN YPHA-RELATED"/>
    <property type="match status" value="1"/>
</dbReference>
<reference evidence="8 9" key="1">
    <citation type="submission" date="2015-08" db="EMBL/GenBank/DDBJ databases">
        <title>Complete genome sequence of Sulfurifustis variabilis.</title>
        <authorList>
            <person name="Miura A."/>
            <person name="Kojima H."/>
            <person name="Fukui M."/>
        </authorList>
    </citation>
    <scope>NUCLEOTIDE SEQUENCE [LARGE SCALE GENOMIC DNA]</scope>
    <source>
        <strain evidence="9">skN76</strain>
    </source>
</reference>
<organism evidence="8 9">
    <name type="scientific">Sulfurifustis variabilis</name>
    <dbReference type="NCBI Taxonomy" id="1675686"/>
    <lineage>
        <taxon>Bacteria</taxon>
        <taxon>Pseudomonadati</taxon>
        <taxon>Pseudomonadota</taxon>
        <taxon>Gammaproteobacteria</taxon>
        <taxon>Acidiferrobacterales</taxon>
        <taxon>Acidiferrobacteraceae</taxon>
        <taxon>Sulfurifustis</taxon>
    </lineage>
</organism>
<dbReference type="InterPro" id="IPR032808">
    <property type="entry name" value="DoxX"/>
</dbReference>
<comment type="similarity">
    <text evidence="2">Belongs to the DoxX family.</text>
</comment>